<evidence type="ECO:0000256" key="8">
    <source>
        <dbReference type="ARBA" id="ARBA00022573"/>
    </source>
</evidence>
<feature type="transmembrane region" description="Helical" evidence="19">
    <location>
        <begin position="183"/>
        <end position="213"/>
    </location>
</feature>
<keyword evidence="9 19" id="KW-0808">Transferase</keyword>
<dbReference type="STRING" id="1640674.SAMN05216323_103713"/>
<dbReference type="GO" id="GO:0008818">
    <property type="term" value="F:cobalamin 5'-phosphate synthase activity"/>
    <property type="evidence" value="ECO:0007669"/>
    <property type="project" value="UniProtKB-UniRule"/>
</dbReference>
<accession>A0A1G6MM18</accession>
<organism evidence="20 21">
    <name type="scientific">Williamwhitmania taraxaci</name>
    <dbReference type="NCBI Taxonomy" id="1640674"/>
    <lineage>
        <taxon>Bacteria</taxon>
        <taxon>Pseudomonadati</taxon>
        <taxon>Bacteroidota</taxon>
        <taxon>Bacteroidia</taxon>
        <taxon>Bacteroidales</taxon>
        <taxon>Williamwhitmaniaceae</taxon>
        <taxon>Williamwhitmania</taxon>
    </lineage>
</organism>
<evidence type="ECO:0000313" key="20">
    <source>
        <dbReference type="EMBL" id="SDC56549.1"/>
    </source>
</evidence>
<feature type="transmembrane region" description="Helical" evidence="19">
    <location>
        <begin position="233"/>
        <end position="250"/>
    </location>
</feature>
<proteinExistence type="inferred from homology"/>
<keyword evidence="21" id="KW-1185">Reference proteome</keyword>
<keyword evidence="7 19" id="KW-1003">Cell membrane</keyword>
<comment type="subcellular location">
    <subcellularLocation>
        <location evidence="2 19">Cell membrane</location>
        <topology evidence="2 19">Multi-pass membrane protein</topology>
    </subcellularLocation>
</comment>
<dbReference type="UniPathway" id="UPA00148">
    <property type="reaction ID" value="UER00238"/>
</dbReference>
<protein>
    <recommendedName>
        <fullName evidence="6 19">Adenosylcobinamide-GDP ribazoletransferase</fullName>
        <ecNumber evidence="5 19">2.7.8.26</ecNumber>
    </recommendedName>
    <alternativeName>
        <fullName evidence="16 19">Cobalamin synthase</fullName>
    </alternativeName>
    <alternativeName>
        <fullName evidence="15 19">Cobalamin-5'-phosphate synthase</fullName>
    </alternativeName>
</protein>
<sequence length="251" mass="27431">MLKRELKIFFTSLMFFTRLPVWRLSEFTQDTHNKASRYLPMVGWIVGGVAALVFWLAAQVLPMNVAVLLSMASTILLTGAFHEDGFSDVCDGFGGGYTPEQMLTIMKDSRVGAYGVIGTFFILGLKWAALVAIPVSLIPIALVAGHSISRMFAMLVIATADYVKENPGSKSKPLAHRLGAGELVFAIITGLLPLLLLPWLISLSLVLVLLTFIGFRAYILKKLNGYSGDCLGAMQQITEVVFYLGVIVLLR</sequence>
<comment type="function">
    <text evidence="14 19">Joins adenosylcobinamide-GDP and alpha-ribazole to generate adenosylcobalamin (Ado-cobalamin). Also synthesizes adenosylcobalamin 5'-phosphate from adenosylcobinamide-GDP and alpha-ribazole 5'-phosphate.</text>
</comment>
<evidence type="ECO:0000256" key="5">
    <source>
        <dbReference type="ARBA" id="ARBA00013200"/>
    </source>
</evidence>
<dbReference type="RefSeq" id="WP_092438740.1">
    <property type="nucleotide sequence ID" value="NZ_FMYP01000037.1"/>
</dbReference>
<evidence type="ECO:0000256" key="11">
    <source>
        <dbReference type="ARBA" id="ARBA00022842"/>
    </source>
</evidence>
<feature type="transmembrane region" description="Helical" evidence="19">
    <location>
        <begin position="37"/>
        <end position="57"/>
    </location>
</feature>
<dbReference type="EMBL" id="FMYP01000037">
    <property type="protein sequence ID" value="SDC56549.1"/>
    <property type="molecule type" value="Genomic_DNA"/>
</dbReference>
<evidence type="ECO:0000313" key="21">
    <source>
        <dbReference type="Proteomes" id="UP000199452"/>
    </source>
</evidence>
<evidence type="ECO:0000256" key="18">
    <source>
        <dbReference type="ARBA" id="ARBA00049504"/>
    </source>
</evidence>
<evidence type="ECO:0000256" key="12">
    <source>
        <dbReference type="ARBA" id="ARBA00022989"/>
    </source>
</evidence>
<keyword evidence="12 19" id="KW-1133">Transmembrane helix</keyword>
<dbReference type="GO" id="GO:0051073">
    <property type="term" value="F:adenosylcobinamide-GDP ribazoletransferase activity"/>
    <property type="evidence" value="ECO:0007669"/>
    <property type="project" value="UniProtKB-UniRule"/>
</dbReference>
<evidence type="ECO:0000256" key="17">
    <source>
        <dbReference type="ARBA" id="ARBA00048623"/>
    </source>
</evidence>
<evidence type="ECO:0000256" key="1">
    <source>
        <dbReference type="ARBA" id="ARBA00001946"/>
    </source>
</evidence>
<evidence type="ECO:0000256" key="16">
    <source>
        <dbReference type="ARBA" id="ARBA00032853"/>
    </source>
</evidence>
<dbReference type="PANTHER" id="PTHR34148">
    <property type="entry name" value="ADENOSYLCOBINAMIDE-GDP RIBAZOLETRANSFERASE"/>
    <property type="match status" value="1"/>
</dbReference>
<dbReference type="InterPro" id="IPR003805">
    <property type="entry name" value="CobS"/>
</dbReference>
<keyword evidence="10 19" id="KW-0812">Transmembrane</keyword>
<keyword evidence="8 19" id="KW-0169">Cobalamin biosynthesis</keyword>
<dbReference type="HAMAP" id="MF_00719">
    <property type="entry name" value="CobS"/>
    <property type="match status" value="1"/>
</dbReference>
<comment type="similarity">
    <text evidence="4 19">Belongs to the CobS family.</text>
</comment>
<evidence type="ECO:0000256" key="2">
    <source>
        <dbReference type="ARBA" id="ARBA00004651"/>
    </source>
</evidence>
<name>A0A1G6MM18_9BACT</name>
<gene>
    <name evidence="19" type="primary">cobS</name>
    <name evidence="20" type="ORF">SAMN05216323_103713</name>
</gene>
<evidence type="ECO:0000256" key="3">
    <source>
        <dbReference type="ARBA" id="ARBA00004663"/>
    </source>
</evidence>
<comment type="cofactor">
    <cofactor evidence="1 19">
        <name>Mg(2+)</name>
        <dbReference type="ChEBI" id="CHEBI:18420"/>
    </cofactor>
</comment>
<dbReference type="GO" id="GO:0005886">
    <property type="term" value="C:plasma membrane"/>
    <property type="evidence" value="ECO:0007669"/>
    <property type="project" value="UniProtKB-SubCell"/>
</dbReference>
<feature type="transmembrane region" description="Helical" evidence="19">
    <location>
        <begin position="139"/>
        <end position="163"/>
    </location>
</feature>
<evidence type="ECO:0000256" key="9">
    <source>
        <dbReference type="ARBA" id="ARBA00022679"/>
    </source>
</evidence>
<evidence type="ECO:0000256" key="13">
    <source>
        <dbReference type="ARBA" id="ARBA00023136"/>
    </source>
</evidence>
<dbReference type="Proteomes" id="UP000199452">
    <property type="component" value="Unassembled WGS sequence"/>
</dbReference>
<keyword evidence="13 19" id="KW-0472">Membrane</keyword>
<comment type="catalytic activity">
    <reaction evidence="17 19">
        <text>alpha-ribazole + adenosylcob(III)inamide-GDP = adenosylcob(III)alamin + GMP + H(+)</text>
        <dbReference type="Rhea" id="RHEA:16049"/>
        <dbReference type="ChEBI" id="CHEBI:10329"/>
        <dbReference type="ChEBI" id="CHEBI:15378"/>
        <dbReference type="ChEBI" id="CHEBI:18408"/>
        <dbReference type="ChEBI" id="CHEBI:58115"/>
        <dbReference type="ChEBI" id="CHEBI:60487"/>
        <dbReference type="EC" id="2.7.8.26"/>
    </reaction>
</comment>
<dbReference type="OrthoDB" id="9794626at2"/>
<evidence type="ECO:0000256" key="4">
    <source>
        <dbReference type="ARBA" id="ARBA00010561"/>
    </source>
</evidence>
<reference evidence="20 21" key="1">
    <citation type="submission" date="2016-09" db="EMBL/GenBank/DDBJ databases">
        <authorList>
            <person name="Capua I."/>
            <person name="De Benedictis P."/>
            <person name="Joannis T."/>
            <person name="Lombin L.H."/>
            <person name="Cattoli G."/>
        </authorList>
    </citation>
    <scope>NUCLEOTIDE SEQUENCE [LARGE SCALE GENOMIC DNA]</scope>
    <source>
        <strain evidence="20 21">A7P-90m</strain>
    </source>
</reference>
<evidence type="ECO:0000256" key="14">
    <source>
        <dbReference type="ARBA" id="ARBA00025228"/>
    </source>
</evidence>
<dbReference type="NCBIfam" id="NF001277">
    <property type="entry name" value="PRK00235.1-3"/>
    <property type="match status" value="1"/>
</dbReference>
<dbReference type="AlphaFoldDB" id="A0A1G6MM18"/>
<dbReference type="EC" id="2.7.8.26" evidence="5 19"/>
<dbReference type="Pfam" id="PF02654">
    <property type="entry name" value="CobS"/>
    <property type="match status" value="1"/>
</dbReference>
<keyword evidence="11 19" id="KW-0460">Magnesium</keyword>
<comment type="catalytic activity">
    <reaction evidence="18 19">
        <text>alpha-ribazole 5'-phosphate + adenosylcob(III)inamide-GDP = adenosylcob(III)alamin 5'-phosphate + GMP + H(+)</text>
        <dbReference type="Rhea" id="RHEA:23560"/>
        <dbReference type="ChEBI" id="CHEBI:15378"/>
        <dbReference type="ChEBI" id="CHEBI:57918"/>
        <dbReference type="ChEBI" id="CHEBI:58115"/>
        <dbReference type="ChEBI" id="CHEBI:60487"/>
        <dbReference type="ChEBI" id="CHEBI:60493"/>
        <dbReference type="EC" id="2.7.8.26"/>
    </reaction>
</comment>
<evidence type="ECO:0000256" key="19">
    <source>
        <dbReference type="HAMAP-Rule" id="MF_00719"/>
    </source>
</evidence>
<evidence type="ECO:0000256" key="6">
    <source>
        <dbReference type="ARBA" id="ARBA00015850"/>
    </source>
</evidence>
<evidence type="ECO:0000256" key="15">
    <source>
        <dbReference type="ARBA" id="ARBA00032605"/>
    </source>
</evidence>
<evidence type="ECO:0000256" key="10">
    <source>
        <dbReference type="ARBA" id="ARBA00022692"/>
    </source>
</evidence>
<evidence type="ECO:0000256" key="7">
    <source>
        <dbReference type="ARBA" id="ARBA00022475"/>
    </source>
</evidence>
<dbReference type="PANTHER" id="PTHR34148:SF1">
    <property type="entry name" value="ADENOSYLCOBINAMIDE-GDP RIBAZOLETRANSFERASE"/>
    <property type="match status" value="1"/>
</dbReference>
<feature type="transmembrane region" description="Helical" evidence="19">
    <location>
        <begin position="111"/>
        <end position="133"/>
    </location>
</feature>
<dbReference type="GO" id="GO:0009236">
    <property type="term" value="P:cobalamin biosynthetic process"/>
    <property type="evidence" value="ECO:0007669"/>
    <property type="project" value="UniProtKB-UniRule"/>
</dbReference>
<comment type="pathway">
    <text evidence="3 19">Cofactor biosynthesis; adenosylcobalamin biosynthesis; adenosylcobalamin from cob(II)yrinate a,c-diamide: step 7/7.</text>
</comment>